<dbReference type="RefSeq" id="WP_014335348.1">
    <property type="nucleotide sequence ID" value="NC_019552.1"/>
</dbReference>
<dbReference type="AlphaFoldDB" id="A0AAI8FDP2"/>
<evidence type="ECO:0000313" key="2">
    <source>
        <dbReference type="Proteomes" id="UP000009399"/>
    </source>
</evidence>
<accession>A0AAI8FDP2</accession>
<protein>
    <submittedName>
        <fullName evidence="1">Metal-dependent protease, putative molecular chaperone</fullName>
    </submittedName>
</protein>
<dbReference type="Gene3D" id="3.30.420.40">
    <property type="match status" value="1"/>
</dbReference>
<evidence type="ECO:0000313" key="1">
    <source>
        <dbReference type="EMBL" id="AFX73998.1"/>
    </source>
</evidence>
<gene>
    <name evidence="1" type="ORF">MOS_066</name>
</gene>
<reference evidence="1 2" key="1">
    <citation type="journal article" date="2013" name="Genome Announc.">
        <title>Complete Genome Sequence of Mycoplasma hyorhinis Strain SK76.</title>
        <authorList>
            <person name="Goodison S."/>
            <person name="Urquidi V."/>
            <person name="Kumar D."/>
            <person name="Reyes L."/>
            <person name="Rosser C.J."/>
        </authorList>
    </citation>
    <scope>NUCLEOTIDE SEQUENCE [LARGE SCALE GENOMIC DNA]</scope>
    <source>
        <strain evidence="1 2">SK76</strain>
    </source>
</reference>
<name>A0AAI8FDP2_MESHY</name>
<dbReference type="GO" id="GO:0006508">
    <property type="term" value="P:proteolysis"/>
    <property type="evidence" value="ECO:0007669"/>
    <property type="project" value="UniProtKB-KW"/>
</dbReference>
<dbReference type="Gene3D" id="3.30.420.200">
    <property type="match status" value="1"/>
</dbReference>
<dbReference type="GO" id="GO:0008233">
    <property type="term" value="F:peptidase activity"/>
    <property type="evidence" value="ECO:0007669"/>
    <property type="project" value="UniProtKB-KW"/>
</dbReference>
<dbReference type="SUPFAM" id="SSF53067">
    <property type="entry name" value="Actin-like ATPase domain"/>
    <property type="match status" value="1"/>
</dbReference>
<keyword evidence="1" id="KW-0378">Hydrolase</keyword>
<proteinExistence type="predicted"/>
<dbReference type="GeneID" id="93248203"/>
<dbReference type="Proteomes" id="UP000009399">
    <property type="component" value="Chromosome"/>
</dbReference>
<keyword evidence="1" id="KW-0645">Protease</keyword>
<dbReference type="InterPro" id="IPR043129">
    <property type="entry name" value="ATPase_NBD"/>
</dbReference>
<dbReference type="EMBL" id="CP003914">
    <property type="protein sequence ID" value="AFX73998.1"/>
    <property type="molecule type" value="Genomic_DNA"/>
</dbReference>
<sequence length="182" mass="21008">MKIFLDTTSDFFALILFNSDFGFVDKQIIKVSKKVELLADEVEQILQKHKLNIKDIKDFYLNLGPGYFTGCRISLVYVRTISQLTKANIWTTNIFALLSFTKKKEANYYINSSGLHFFSAKAKQGQLLSQVSQVLKDNKEVNQIDYEWICNNFELITNIFKQETNILSIHPFYAKDPSGVQN</sequence>
<dbReference type="KEGG" id="mhs:MOS_066"/>
<organism evidence="1 2">
    <name type="scientific">Mesomycoplasma hyorhinis SK76</name>
    <dbReference type="NCBI Taxonomy" id="1118964"/>
    <lineage>
        <taxon>Bacteria</taxon>
        <taxon>Bacillati</taxon>
        <taxon>Mycoplasmatota</taxon>
        <taxon>Mycoplasmoidales</taxon>
        <taxon>Metamycoplasmataceae</taxon>
        <taxon>Mesomycoplasma</taxon>
    </lineage>
</organism>